<dbReference type="CDD" id="cd07377">
    <property type="entry name" value="WHTH_GntR"/>
    <property type="match status" value="1"/>
</dbReference>
<dbReference type="Proteomes" id="UP000184509">
    <property type="component" value="Unassembled WGS sequence"/>
</dbReference>
<dbReference type="PANTHER" id="PTHR38445:SF10">
    <property type="entry name" value="GNTR-FAMILY TRANSCRIPTIONAL REGULATOR"/>
    <property type="match status" value="1"/>
</dbReference>
<evidence type="ECO:0000256" key="3">
    <source>
        <dbReference type="ARBA" id="ARBA00023163"/>
    </source>
</evidence>
<dbReference type="PRINTS" id="PR00035">
    <property type="entry name" value="HTHGNTR"/>
</dbReference>
<dbReference type="SUPFAM" id="SSF46785">
    <property type="entry name" value="Winged helix' DNA-binding domain"/>
    <property type="match status" value="1"/>
</dbReference>
<sequence>MKKDFGQHTTKVKQLADLISKSISMGTYKKGDPLPSINQLSAEYKVSRDTVFKAFKDLQERGAIDSTPGKGYYVTNKIVNVLLLLDQYSPFKDVLYNSFIKRLPAGYKVDLLFHQYNERLFKTLIRESAGRYNKYIVMNFSNEKFSDVLCKIDPNKLLLLDFGKFDKSSYSYVCQDFDDGLYNSLKLVLPILGKYKKLVLVFPKDLMHPQSSKDYFRKFCDDNGFLCEIADSLDECKLQHGVAYLVIKLQDVVDIIKQSRALSLKCGSDIGVLAYNDIPSYEVIDNGITALTINWEKMGAKVADFVLNNTKIYEYLPTEVTLRSSL</sequence>
<dbReference type="PROSITE" id="PS50949">
    <property type="entry name" value="HTH_GNTR"/>
    <property type="match status" value="1"/>
</dbReference>
<evidence type="ECO:0000313" key="6">
    <source>
        <dbReference type="Proteomes" id="UP000184509"/>
    </source>
</evidence>
<keyword evidence="1" id="KW-0805">Transcription regulation</keyword>
<dbReference type="OrthoDB" id="742238at2"/>
<dbReference type="InterPro" id="IPR028082">
    <property type="entry name" value="Peripla_BP_I"/>
</dbReference>
<evidence type="ECO:0000256" key="1">
    <source>
        <dbReference type="ARBA" id="ARBA00023015"/>
    </source>
</evidence>
<organism evidence="5 6">
    <name type="scientific">Bacteroides luti</name>
    <dbReference type="NCBI Taxonomy" id="1297750"/>
    <lineage>
        <taxon>Bacteria</taxon>
        <taxon>Pseudomonadati</taxon>
        <taxon>Bacteroidota</taxon>
        <taxon>Bacteroidia</taxon>
        <taxon>Bacteroidales</taxon>
        <taxon>Bacteroidaceae</taxon>
        <taxon>Bacteroides</taxon>
    </lineage>
</organism>
<dbReference type="Pfam" id="PF00392">
    <property type="entry name" value="GntR"/>
    <property type="match status" value="1"/>
</dbReference>
<name>A0A1M4ZQ49_9BACE</name>
<dbReference type="STRING" id="1297750.SAMN05444405_10615"/>
<feature type="domain" description="HTH gntR-type" evidence="4">
    <location>
        <begin position="9"/>
        <end position="77"/>
    </location>
</feature>
<accession>A0A1M4ZQ49</accession>
<dbReference type="Gene3D" id="3.40.50.2300">
    <property type="match status" value="2"/>
</dbReference>
<protein>
    <submittedName>
        <fullName evidence="5">Transcriptional regulator, GntR family</fullName>
    </submittedName>
</protein>
<dbReference type="InterPro" id="IPR000524">
    <property type="entry name" value="Tscrpt_reg_HTH_GntR"/>
</dbReference>
<dbReference type="EMBL" id="FQTV01000006">
    <property type="protein sequence ID" value="SHF20055.1"/>
    <property type="molecule type" value="Genomic_DNA"/>
</dbReference>
<dbReference type="InterPro" id="IPR036390">
    <property type="entry name" value="WH_DNA-bd_sf"/>
</dbReference>
<keyword evidence="3" id="KW-0804">Transcription</keyword>
<keyword evidence="6" id="KW-1185">Reference proteome</keyword>
<gene>
    <name evidence="5" type="ORF">SAMN05444405_10615</name>
</gene>
<dbReference type="PANTHER" id="PTHR38445">
    <property type="entry name" value="HTH-TYPE TRANSCRIPTIONAL REPRESSOR YTRA"/>
    <property type="match status" value="1"/>
</dbReference>
<evidence type="ECO:0000259" key="4">
    <source>
        <dbReference type="PROSITE" id="PS50949"/>
    </source>
</evidence>
<keyword evidence="2" id="KW-0238">DNA-binding</keyword>
<dbReference type="GO" id="GO:0003700">
    <property type="term" value="F:DNA-binding transcription factor activity"/>
    <property type="evidence" value="ECO:0007669"/>
    <property type="project" value="InterPro"/>
</dbReference>
<dbReference type="Gene3D" id="1.10.10.10">
    <property type="entry name" value="Winged helix-like DNA-binding domain superfamily/Winged helix DNA-binding domain"/>
    <property type="match status" value="1"/>
</dbReference>
<evidence type="ECO:0000313" key="5">
    <source>
        <dbReference type="EMBL" id="SHF20055.1"/>
    </source>
</evidence>
<evidence type="ECO:0000256" key="2">
    <source>
        <dbReference type="ARBA" id="ARBA00023125"/>
    </source>
</evidence>
<dbReference type="InterPro" id="IPR036388">
    <property type="entry name" value="WH-like_DNA-bd_sf"/>
</dbReference>
<dbReference type="SMART" id="SM00345">
    <property type="entry name" value="HTH_GNTR"/>
    <property type="match status" value="1"/>
</dbReference>
<dbReference type="SUPFAM" id="SSF53822">
    <property type="entry name" value="Periplasmic binding protein-like I"/>
    <property type="match status" value="1"/>
</dbReference>
<dbReference type="GO" id="GO:0003677">
    <property type="term" value="F:DNA binding"/>
    <property type="evidence" value="ECO:0007669"/>
    <property type="project" value="UniProtKB-KW"/>
</dbReference>
<reference evidence="5 6" key="1">
    <citation type="submission" date="2016-11" db="EMBL/GenBank/DDBJ databases">
        <authorList>
            <person name="Jaros S."/>
            <person name="Januszkiewicz K."/>
            <person name="Wedrychowicz H."/>
        </authorList>
    </citation>
    <scope>NUCLEOTIDE SEQUENCE [LARGE SCALE GENOMIC DNA]</scope>
    <source>
        <strain evidence="5 6">DSM 26991</strain>
    </source>
</reference>
<dbReference type="AlphaFoldDB" id="A0A1M4ZQ49"/>
<dbReference type="RefSeq" id="WP_073400561.1">
    <property type="nucleotide sequence ID" value="NZ_FQTV01000006.1"/>
</dbReference>
<proteinExistence type="predicted"/>